<protein>
    <submittedName>
        <fullName evidence="3">Uncharacterized protein</fullName>
    </submittedName>
</protein>
<dbReference type="AlphaFoldDB" id="A0A5B8KWR6"/>
<feature type="chain" id="PRO_5022794907" evidence="2">
    <location>
        <begin position="21"/>
        <end position="87"/>
    </location>
</feature>
<accession>A0A5B8KWR6</accession>
<gene>
    <name evidence="3" type="ORF">FQ775_06200</name>
</gene>
<feature type="signal peptide" evidence="2">
    <location>
        <begin position="1"/>
        <end position="20"/>
    </location>
</feature>
<evidence type="ECO:0000313" key="3">
    <source>
        <dbReference type="EMBL" id="QDZ00002.1"/>
    </source>
</evidence>
<reference evidence="3" key="1">
    <citation type="submission" date="2020-04" db="EMBL/GenBank/DDBJ databases">
        <title>Nitratireductor sp. nov. isolated from mangrove soil.</title>
        <authorList>
            <person name="Ye Y."/>
        </authorList>
    </citation>
    <scope>NUCLEOTIDE SEQUENCE</scope>
    <source>
        <strain evidence="3">SY7</strain>
    </source>
</reference>
<evidence type="ECO:0000256" key="2">
    <source>
        <dbReference type="SAM" id="SignalP"/>
    </source>
</evidence>
<sequence length="87" mass="9440">MHRLLLTALALAGTMPGAFAQEAPQLRGRLSPSVSDAHRGTEAVVNRAASPPERSLRQRTIRIISIERPVTDGGLAERRMAEVRSGR</sequence>
<evidence type="ECO:0000256" key="1">
    <source>
        <dbReference type="SAM" id="MobiDB-lite"/>
    </source>
</evidence>
<proteinExistence type="predicted"/>
<feature type="region of interest" description="Disordered" evidence="1">
    <location>
        <begin position="29"/>
        <end position="53"/>
    </location>
</feature>
<dbReference type="RefSeq" id="WP_146298655.1">
    <property type="nucleotide sequence ID" value="NZ_CP042301.2"/>
</dbReference>
<dbReference type="EMBL" id="CP042301">
    <property type="protein sequence ID" value="QDZ00002.1"/>
    <property type="molecule type" value="Genomic_DNA"/>
</dbReference>
<evidence type="ECO:0000313" key="4">
    <source>
        <dbReference type="Proteomes" id="UP000321389"/>
    </source>
</evidence>
<dbReference type="Proteomes" id="UP000321389">
    <property type="component" value="Chromosome"/>
</dbReference>
<dbReference type="KEGG" id="niy:FQ775_06200"/>
<name>A0A5B8KWR6_9HYPH</name>
<keyword evidence="4" id="KW-1185">Reference proteome</keyword>
<organism evidence="3 4">
    <name type="scientific">Nitratireductor mangrovi</name>
    <dbReference type="NCBI Taxonomy" id="2599600"/>
    <lineage>
        <taxon>Bacteria</taxon>
        <taxon>Pseudomonadati</taxon>
        <taxon>Pseudomonadota</taxon>
        <taxon>Alphaproteobacteria</taxon>
        <taxon>Hyphomicrobiales</taxon>
        <taxon>Phyllobacteriaceae</taxon>
        <taxon>Nitratireductor</taxon>
    </lineage>
</organism>
<keyword evidence="2" id="KW-0732">Signal</keyword>